<feature type="binding site" evidence="4">
    <location>
        <position position="368"/>
    </location>
    <ligand>
        <name>S-adenosyl-L-methionine</name>
        <dbReference type="ChEBI" id="CHEBI:59789"/>
    </ligand>
</feature>
<keyword evidence="7" id="KW-1185">Reference proteome</keyword>
<comment type="caution">
    <text evidence="6">The sequence shown here is derived from an EMBL/GenBank/DDBJ whole genome shotgun (WGS) entry which is preliminary data.</text>
</comment>
<feature type="binding site" evidence="4">
    <location>
        <position position="300"/>
    </location>
    <ligand>
        <name>S-adenosyl-L-methionine</name>
        <dbReference type="ChEBI" id="CHEBI:59789"/>
    </ligand>
</feature>
<gene>
    <name evidence="6" type="ORF">ACFFTP_27125</name>
</gene>
<dbReference type="GO" id="GO:0032259">
    <property type="term" value="P:methylation"/>
    <property type="evidence" value="ECO:0007669"/>
    <property type="project" value="UniProtKB-KW"/>
</dbReference>
<evidence type="ECO:0000313" key="7">
    <source>
        <dbReference type="Proteomes" id="UP001589716"/>
    </source>
</evidence>
<evidence type="ECO:0000256" key="1">
    <source>
        <dbReference type="ARBA" id="ARBA00022603"/>
    </source>
</evidence>
<dbReference type="Gene3D" id="3.40.50.150">
    <property type="entry name" value="Vaccinia Virus protein VP39"/>
    <property type="match status" value="1"/>
</dbReference>
<organism evidence="6 7">
    <name type="scientific">Streptomyces roseoviridis</name>
    <dbReference type="NCBI Taxonomy" id="67361"/>
    <lineage>
        <taxon>Bacteria</taxon>
        <taxon>Bacillati</taxon>
        <taxon>Actinomycetota</taxon>
        <taxon>Actinomycetes</taxon>
        <taxon>Kitasatosporales</taxon>
        <taxon>Streptomycetaceae</taxon>
        <taxon>Streptomyces</taxon>
    </lineage>
</organism>
<reference evidence="6 7" key="1">
    <citation type="submission" date="2024-09" db="EMBL/GenBank/DDBJ databases">
        <authorList>
            <person name="Sun Q."/>
            <person name="Mori K."/>
        </authorList>
    </citation>
    <scope>NUCLEOTIDE SEQUENCE [LARGE SCALE GENOMIC DNA]</scope>
    <source>
        <strain evidence="6 7">JCM 4414</strain>
    </source>
</reference>
<dbReference type="PANTHER" id="PTHR11061">
    <property type="entry name" value="RNA M5U METHYLTRANSFERASE"/>
    <property type="match status" value="1"/>
</dbReference>
<dbReference type="Gene3D" id="2.40.50.1070">
    <property type="match status" value="1"/>
</dbReference>
<keyword evidence="3 4" id="KW-0949">S-adenosyl-L-methionine</keyword>
<dbReference type="PROSITE" id="PS51687">
    <property type="entry name" value="SAM_MT_RNA_M5U"/>
    <property type="match status" value="1"/>
</dbReference>
<dbReference type="EMBL" id="JBHMCT010000019">
    <property type="protein sequence ID" value="MFB9557845.1"/>
    <property type="molecule type" value="Genomic_DNA"/>
</dbReference>
<proteinExistence type="inferred from homology"/>
<name>A0ABV5QWF5_9ACTN</name>
<accession>A0ABV5QWF5</accession>
<dbReference type="SUPFAM" id="SSF50249">
    <property type="entry name" value="Nucleic acid-binding proteins"/>
    <property type="match status" value="1"/>
</dbReference>
<evidence type="ECO:0000313" key="6">
    <source>
        <dbReference type="EMBL" id="MFB9557845.1"/>
    </source>
</evidence>
<evidence type="ECO:0000259" key="5">
    <source>
        <dbReference type="PROSITE" id="PS50926"/>
    </source>
</evidence>
<feature type="binding site" evidence="4">
    <location>
        <position position="271"/>
    </location>
    <ligand>
        <name>S-adenosyl-L-methionine</name>
        <dbReference type="ChEBI" id="CHEBI:59789"/>
    </ligand>
</feature>
<dbReference type="InterPro" id="IPR029063">
    <property type="entry name" value="SAM-dependent_MTases_sf"/>
</dbReference>
<dbReference type="PROSITE" id="PS50926">
    <property type="entry name" value="TRAM"/>
    <property type="match status" value="1"/>
</dbReference>
<dbReference type="Proteomes" id="UP001589716">
    <property type="component" value="Unassembled WGS sequence"/>
</dbReference>
<dbReference type="PROSITE" id="PS01231">
    <property type="entry name" value="TRMA_2"/>
    <property type="match status" value="1"/>
</dbReference>
<dbReference type="InterPro" id="IPR002792">
    <property type="entry name" value="TRAM_dom"/>
</dbReference>
<dbReference type="Pfam" id="PF05958">
    <property type="entry name" value="tRNA_U5-meth_tr"/>
    <property type="match status" value="1"/>
</dbReference>
<comment type="similarity">
    <text evidence="4">Belongs to the class I-like SAM-binding methyltransferase superfamily. RNA M5U methyltransferase family.</text>
</comment>
<feature type="active site" description="Nucleophile" evidence="4">
    <location>
        <position position="395"/>
    </location>
</feature>
<sequence length="439" mass="47624">MQNTPVSSLVGEEYEVEVGPVAHGGHCIARTEGGRVLFVRHALPGERVRVRVTEGEETSRFLRADAVEILEASKDRIEAPCPFAGPGKCGGCDWQHAKPGAQRRLKGEVIAEQLKRLAGLTPEEAGWDGTVVPAEGDKLPAGQVPQWRTRVQYAVDAEGRAGLRKHRSHEVEVIDHCMIAAEGVSELGIEQRAWEGMASIEAVAATGSQDRQVILTPRPGARLPLVELDKPVSVLRVEEKDGGVHRVHGRPFVRERADGRTHRVGNGGFWQVHPKAADTLVTAVMQGLLPRKGETALDLYCGVGLFAGALADRLGDQGAVLGIESGKRAVEDARHNLADFPRVRIEQGKVESVLPRTGITDVDLIVLDPPRAGAGKDTVRHLSALSARRIAYVACDPAALARDLAYFREGGYRVRTLRAFDLFPMTHHVECVAILEPVK</sequence>
<dbReference type="CDD" id="cd02440">
    <property type="entry name" value="AdoMet_MTases"/>
    <property type="match status" value="1"/>
</dbReference>
<evidence type="ECO:0000256" key="2">
    <source>
        <dbReference type="ARBA" id="ARBA00022679"/>
    </source>
</evidence>
<keyword evidence="1 4" id="KW-0489">Methyltransferase</keyword>
<evidence type="ECO:0000256" key="4">
    <source>
        <dbReference type="PROSITE-ProRule" id="PRU01024"/>
    </source>
</evidence>
<keyword evidence="2 4" id="KW-0808">Transferase</keyword>
<dbReference type="Gene3D" id="2.40.50.140">
    <property type="entry name" value="Nucleic acid-binding proteins"/>
    <property type="match status" value="1"/>
</dbReference>
<dbReference type="InterPro" id="IPR030391">
    <property type="entry name" value="MeTrfase_TrmA_CS"/>
</dbReference>
<feature type="binding site" evidence="4">
    <location>
        <position position="324"/>
    </location>
    <ligand>
        <name>S-adenosyl-L-methionine</name>
        <dbReference type="ChEBI" id="CHEBI:59789"/>
    </ligand>
</feature>
<feature type="domain" description="TRAM" evidence="5">
    <location>
        <begin position="7"/>
        <end position="68"/>
    </location>
</feature>
<dbReference type="EC" id="2.1.1.-" evidence="6"/>
<dbReference type="SUPFAM" id="SSF53335">
    <property type="entry name" value="S-adenosyl-L-methionine-dependent methyltransferases"/>
    <property type="match status" value="1"/>
</dbReference>
<dbReference type="GO" id="GO:0008168">
    <property type="term" value="F:methyltransferase activity"/>
    <property type="evidence" value="ECO:0007669"/>
    <property type="project" value="UniProtKB-KW"/>
</dbReference>
<dbReference type="Pfam" id="PF01938">
    <property type="entry name" value="TRAM"/>
    <property type="match status" value="1"/>
</dbReference>
<dbReference type="InterPro" id="IPR012340">
    <property type="entry name" value="NA-bd_OB-fold"/>
</dbReference>
<dbReference type="InterPro" id="IPR010280">
    <property type="entry name" value="U5_MeTrfase_fam"/>
</dbReference>
<protein>
    <submittedName>
        <fullName evidence="6">Class I SAM-dependent RNA methyltransferase</fullName>
        <ecNumber evidence="6">2.1.1.-</ecNumber>
    </submittedName>
</protein>
<evidence type="ECO:0000256" key="3">
    <source>
        <dbReference type="ARBA" id="ARBA00022691"/>
    </source>
</evidence>
<dbReference type="PANTHER" id="PTHR11061:SF30">
    <property type="entry name" value="TRNA (URACIL(54)-C(5))-METHYLTRANSFERASE"/>
    <property type="match status" value="1"/>
</dbReference>
<dbReference type="RefSeq" id="WP_345485065.1">
    <property type="nucleotide sequence ID" value="NZ_BAAAWU010000001.1"/>
</dbReference>